<feature type="region of interest" description="Disordered" evidence="4">
    <location>
        <begin position="50"/>
        <end position="75"/>
    </location>
</feature>
<feature type="non-terminal residue" evidence="6">
    <location>
        <position position="1"/>
    </location>
</feature>
<name>A0AAD7Z814_DIPPU</name>
<keyword evidence="1" id="KW-0479">Metal-binding</keyword>
<dbReference type="InterPro" id="IPR013083">
    <property type="entry name" value="Znf_RING/FYVE/PHD"/>
</dbReference>
<keyword evidence="2" id="KW-0863">Zinc-finger</keyword>
<proteinExistence type="predicted"/>
<dbReference type="Pfam" id="PF00628">
    <property type="entry name" value="PHD"/>
    <property type="match status" value="1"/>
</dbReference>
<organism evidence="6 7">
    <name type="scientific">Diploptera punctata</name>
    <name type="common">Pacific beetle cockroach</name>
    <dbReference type="NCBI Taxonomy" id="6984"/>
    <lineage>
        <taxon>Eukaryota</taxon>
        <taxon>Metazoa</taxon>
        <taxon>Ecdysozoa</taxon>
        <taxon>Arthropoda</taxon>
        <taxon>Hexapoda</taxon>
        <taxon>Insecta</taxon>
        <taxon>Pterygota</taxon>
        <taxon>Neoptera</taxon>
        <taxon>Polyneoptera</taxon>
        <taxon>Dictyoptera</taxon>
        <taxon>Blattodea</taxon>
        <taxon>Blaberoidea</taxon>
        <taxon>Blaberidae</taxon>
        <taxon>Diplopterinae</taxon>
        <taxon>Diploptera</taxon>
    </lineage>
</organism>
<dbReference type="SUPFAM" id="SSF57903">
    <property type="entry name" value="FYVE/PHD zinc finger"/>
    <property type="match status" value="1"/>
</dbReference>
<evidence type="ECO:0000256" key="1">
    <source>
        <dbReference type="ARBA" id="ARBA00022723"/>
    </source>
</evidence>
<evidence type="ECO:0000313" key="7">
    <source>
        <dbReference type="Proteomes" id="UP001233999"/>
    </source>
</evidence>
<dbReference type="EMBL" id="JASPKZ010009824">
    <property type="protein sequence ID" value="KAJ9575664.1"/>
    <property type="molecule type" value="Genomic_DNA"/>
</dbReference>
<reference evidence="6" key="1">
    <citation type="journal article" date="2023" name="IScience">
        <title>Live-bearing cockroach genome reveals convergent evolutionary mechanisms linked to viviparity in insects and beyond.</title>
        <authorList>
            <person name="Fouks B."/>
            <person name="Harrison M.C."/>
            <person name="Mikhailova A.A."/>
            <person name="Marchal E."/>
            <person name="English S."/>
            <person name="Carruthers M."/>
            <person name="Jennings E.C."/>
            <person name="Chiamaka E.L."/>
            <person name="Frigard R.A."/>
            <person name="Pippel M."/>
            <person name="Attardo G.M."/>
            <person name="Benoit J.B."/>
            <person name="Bornberg-Bauer E."/>
            <person name="Tobe S.S."/>
        </authorList>
    </citation>
    <scope>NUCLEOTIDE SEQUENCE</scope>
    <source>
        <strain evidence="6">Stay&amp;Tobe</strain>
    </source>
</reference>
<evidence type="ECO:0000259" key="5">
    <source>
        <dbReference type="Pfam" id="PF00628"/>
    </source>
</evidence>
<evidence type="ECO:0000256" key="4">
    <source>
        <dbReference type="SAM" id="MobiDB-lite"/>
    </source>
</evidence>
<evidence type="ECO:0000256" key="2">
    <source>
        <dbReference type="ARBA" id="ARBA00022771"/>
    </source>
</evidence>
<accession>A0AAD7Z814</accession>
<comment type="caution">
    <text evidence="6">The sequence shown here is derived from an EMBL/GenBank/DDBJ whole genome shotgun (WGS) entry which is preliminary data.</text>
</comment>
<evidence type="ECO:0000256" key="3">
    <source>
        <dbReference type="ARBA" id="ARBA00022833"/>
    </source>
</evidence>
<dbReference type="GO" id="GO:0008270">
    <property type="term" value="F:zinc ion binding"/>
    <property type="evidence" value="ECO:0007669"/>
    <property type="project" value="UniProtKB-KW"/>
</dbReference>
<dbReference type="AlphaFoldDB" id="A0AAD7Z814"/>
<protein>
    <recommendedName>
        <fullName evidence="5">PHD-type domain-containing protein</fullName>
    </recommendedName>
</protein>
<sequence length="142" mass="16183">EDGHAQERCWTDSFVEMLRHTRAAPPISSRGKRINIITGKIVGLQDLLQKESRSKEISDSSSLSSTSEEEEDGNSNDAVCLVCKKLWSRSKSGEDWVECQICHAWAHEICAEYPKKQYNTSVVTVQNSETLQMKEHLTYFLF</sequence>
<keyword evidence="7" id="KW-1185">Reference proteome</keyword>
<gene>
    <name evidence="6" type="ORF">L9F63_007472</name>
</gene>
<dbReference type="Proteomes" id="UP001233999">
    <property type="component" value="Unassembled WGS sequence"/>
</dbReference>
<keyword evidence="3" id="KW-0862">Zinc</keyword>
<evidence type="ECO:0000313" key="6">
    <source>
        <dbReference type="EMBL" id="KAJ9575664.1"/>
    </source>
</evidence>
<dbReference type="InterPro" id="IPR019787">
    <property type="entry name" value="Znf_PHD-finger"/>
</dbReference>
<reference evidence="6" key="2">
    <citation type="submission" date="2023-05" db="EMBL/GenBank/DDBJ databases">
        <authorList>
            <person name="Fouks B."/>
        </authorList>
    </citation>
    <scope>NUCLEOTIDE SEQUENCE</scope>
    <source>
        <strain evidence="6">Stay&amp;Tobe</strain>
        <tissue evidence="6">Testes</tissue>
    </source>
</reference>
<dbReference type="InterPro" id="IPR011011">
    <property type="entry name" value="Znf_FYVE_PHD"/>
</dbReference>
<dbReference type="Gene3D" id="3.30.40.10">
    <property type="entry name" value="Zinc/RING finger domain, C3HC4 (zinc finger)"/>
    <property type="match status" value="1"/>
</dbReference>
<feature type="domain" description="PHD-type" evidence="5">
    <location>
        <begin position="80"/>
        <end position="119"/>
    </location>
</feature>